<evidence type="ECO:0000259" key="4">
    <source>
        <dbReference type="PROSITE" id="PS51710"/>
    </source>
</evidence>
<dbReference type="GO" id="GO:0005739">
    <property type="term" value="C:mitochondrion"/>
    <property type="evidence" value="ECO:0007669"/>
    <property type="project" value="TreeGrafter"/>
</dbReference>
<feature type="domain" description="Obg" evidence="5">
    <location>
        <begin position="70"/>
        <end position="317"/>
    </location>
</feature>
<evidence type="ECO:0000313" key="7">
    <source>
        <dbReference type="Proteomes" id="UP001222325"/>
    </source>
</evidence>
<dbReference type="PROSITE" id="PS51710">
    <property type="entry name" value="G_OBG"/>
    <property type="match status" value="1"/>
</dbReference>
<dbReference type="Gene3D" id="3.40.50.300">
    <property type="entry name" value="P-loop containing nucleotide triphosphate hydrolases"/>
    <property type="match status" value="1"/>
</dbReference>
<organism evidence="6 7">
    <name type="scientific">Mycena belliarum</name>
    <dbReference type="NCBI Taxonomy" id="1033014"/>
    <lineage>
        <taxon>Eukaryota</taxon>
        <taxon>Fungi</taxon>
        <taxon>Dikarya</taxon>
        <taxon>Basidiomycota</taxon>
        <taxon>Agaricomycotina</taxon>
        <taxon>Agaricomycetes</taxon>
        <taxon>Agaricomycetidae</taxon>
        <taxon>Agaricales</taxon>
        <taxon>Marasmiineae</taxon>
        <taxon>Mycenaceae</taxon>
        <taxon>Mycena</taxon>
    </lineage>
</organism>
<evidence type="ECO:0000256" key="2">
    <source>
        <dbReference type="ARBA" id="ARBA00023134"/>
    </source>
</evidence>
<dbReference type="SUPFAM" id="SSF52540">
    <property type="entry name" value="P-loop containing nucleoside triphosphate hydrolases"/>
    <property type="match status" value="1"/>
</dbReference>
<dbReference type="InterPro" id="IPR006169">
    <property type="entry name" value="GTP1_OBG_dom"/>
</dbReference>
<dbReference type="PROSITE" id="PS51883">
    <property type="entry name" value="OBG"/>
    <property type="match status" value="1"/>
</dbReference>
<comment type="caution">
    <text evidence="6">The sequence shown here is derived from an EMBL/GenBank/DDBJ whole genome shotgun (WGS) entry which is preliminary data.</text>
</comment>
<dbReference type="AlphaFoldDB" id="A0AAD6UQ84"/>
<dbReference type="Proteomes" id="UP001222325">
    <property type="component" value="Unassembled WGS sequence"/>
</dbReference>
<evidence type="ECO:0000259" key="5">
    <source>
        <dbReference type="PROSITE" id="PS51883"/>
    </source>
</evidence>
<dbReference type="CDD" id="cd01898">
    <property type="entry name" value="Obg"/>
    <property type="match status" value="1"/>
</dbReference>
<dbReference type="PANTHER" id="PTHR11702:SF31">
    <property type="entry name" value="MITOCHONDRIAL RIBOSOME-ASSOCIATED GTPASE 2"/>
    <property type="match status" value="1"/>
</dbReference>
<proteinExistence type="predicted"/>
<keyword evidence="1" id="KW-0547">Nucleotide-binding</keyword>
<dbReference type="SUPFAM" id="SSF82051">
    <property type="entry name" value="Obg GTP-binding protein N-terminal domain"/>
    <property type="match status" value="1"/>
</dbReference>
<dbReference type="InterPro" id="IPR045086">
    <property type="entry name" value="OBG_GTPase"/>
</dbReference>
<keyword evidence="2" id="KW-0342">GTP-binding</keyword>
<sequence>MPRFGLLPPSRWPGAFTAPLDAAARAISVPLDPLDPIASPPVPVVQEDDSLRDRLRRRRRTEWKRRQRGQTFLDNLIVSVRGGTGGDGCVAFHREKFKPFGPPSGGNGGRGGDVYILPSPHLTTLSAIPKRIRGDPGGNGMGTWQNGRNGNPLIIRVPLGTIVREIPRGDTRRSKDEWEAEEESLAGLAPAERLEKMREHRWVHYPRFGETNITRDSFKAAEESLYKQERERRYARHQRELESSIVLDLDKEIDSSKSVDAPLGARHREPMGHLVAAGGMGGLGNPHYLSQLNRAPKFATRGQPGERITLALELKILADVGFVGMPNAGKSTLLRALTGGRAKSEVASYAFTTLNPVVGIVRVAADGSFEGGVRAGQVHDETLVEEAAERARMERGEYADALTRNQSAEPRASPRLDTDRGGYHFDLAETFRFTIADNPGLISDSSENVGLGHSFLRSMERSLALAYIVDLSAPAPWDELLVLRDELEKYQPGMSRKARVVIANKADLLGGDGDEAAVADAKAKLQRLETFVAERMVSGEGRRLDVVPVSAKYSQNLTRVVGLMRTYVQDARDRLVEQPPKELDVLQPGPLLTDPDP</sequence>
<evidence type="ECO:0000256" key="1">
    <source>
        <dbReference type="ARBA" id="ARBA00022741"/>
    </source>
</evidence>
<evidence type="ECO:0000313" key="6">
    <source>
        <dbReference type="EMBL" id="KAJ7104146.1"/>
    </source>
</evidence>
<protein>
    <submittedName>
        <fullName evidence="6">GTPase</fullName>
    </submittedName>
</protein>
<gene>
    <name evidence="6" type="ORF">B0H15DRAFT_808754</name>
</gene>
<dbReference type="Pfam" id="PF01018">
    <property type="entry name" value="GTP1_OBG"/>
    <property type="match status" value="2"/>
</dbReference>
<feature type="domain" description="OBG-type G" evidence="4">
    <location>
        <begin position="318"/>
        <end position="569"/>
    </location>
</feature>
<dbReference type="Gene3D" id="2.70.210.12">
    <property type="entry name" value="GTP1/OBG domain"/>
    <property type="match status" value="1"/>
</dbReference>
<accession>A0AAD6UQ84</accession>
<evidence type="ECO:0000256" key="3">
    <source>
        <dbReference type="SAM" id="MobiDB-lite"/>
    </source>
</evidence>
<dbReference type="GO" id="GO:0003924">
    <property type="term" value="F:GTPase activity"/>
    <property type="evidence" value="ECO:0007669"/>
    <property type="project" value="InterPro"/>
</dbReference>
<dbReference type="InterPro" id="IPR036726">
    <property type="entry name" value="GTP1_OBG_dom_sf"/>
</dbReference>
<keyword evidence="7" id="KW-1185">Reference proteome</keyword>
<dbReference type="InterPro" id="IPR027417">
    <property type="entry name" value="P-loop_NTPase"/>
</dbReference>
<reference evidence="6" key="1">
    <citation type="submission" date="2023-03" db="EMBL/GenBank/DDBJ databases">
        <title>Massive genome expansion in bonnet fungi (Mycena s.s.) driven by repeated elements and novel gene families across ecological guilds.</title>
        <authorList>
            <consortium name="Lawrence Berkeley National Laboratory"/>
            <person name="Harder C.B."/>
            <person name="Miyauchi S."/>
            <person name="Viragh M."/>
            <person name="Kuo A."/>
            <person name="Thoen E."/>
            <person name="Andreopoulos B."/>
            <person name="Lu D."/>
            <person name="Skrede I."/>
            <person name="Drula E."/>
            <person name="Henrissat B."/>
            <person name="Morin E."/>
            <person name="Kohler A."/>
            <person name="Barry K."/>
            <person name="LaButti K."/>
            <person name="Morin E."/>
            <person name="Salamov A."/>
            <person name="Lipzen A."/>
            <person name="Mereny Z."/>
            <person name="Hegedus B."/>
            <person name="Baldrian P."/>
            <person name="Stursova M."/>
            <person name="Weitz H."/>
            <person name="Taylor A."/>
            <person name="Grigoriev I.V."/>
            <person name="Nagy L.G."/>
            <person name="Martin F."/>
            <person name="Kauserud H."/>
        </authorList>
    </citation>
    <scope>NUCLEOTIDE SEQUENCE</scope>
    <source>
        <strain evidence="6">CBHHK173m</strain>
    </source>
</reference>
<dbReference type="InterPro" id="IPR006073">
    <property type="entry name" value="GTP-bd"/>
</dbReference>
<dbReference type="Pfam" id="PF01926">
    <property type="entry name" value="MMR_HSR1"/>
    <property type="match status" value="1"/>
</dbReference>
<name>A0AAD6UQ84_9AGAR</name>
<dbReference type="GO" id="GO:0042254">
    <property type="term" value="P:ribosome biogenesis"/>
    <property type="evidence" value="ECO:0007669"/>
    <property type="project" value="UniProtKB-UniRule"/>
</dbReference>
<dbReference type="GO" id="GO:0005525">
    <property type="term" value="F:GTP binding"/>
    <property type="evidence" value="ECO:0007669"/>
    <property type="project" value="UniProtKB-KW"/>
</dbReference>
<dbReference type="EMBL" id="JARJCN010000001">
    <property type="protein sequence ID" value="KAJ7104146.1"/>
    <property type="molecule type" value="Genomic_DNA"/>
</dbReference>
<dbReference type="InterPro" id="IPR031167">
    <property type="entry name" value="G_OBG"/>
</dbReference>
<feature type="region of interest" description="Disordered" evidence="3">
    <location>
        <begin position="400"/>
        <end position="419"/>
    </location>
</feature>
<dbReference type="PANTHER" id="PTHR11702">
    <property type="entry name" value="DEVELOPMENTALLY REGULATED GTP-BINDING PROTEIN-RELATED"/>
    <property type="match status" value="1"/>
</dbReference>